<dbReference type="EMBL" id="MG298868">
    <property type="protein sequence ID" value="AWG90530.1"/>
    <property type="molecule type" value="Genomic_DNA"/>
</dbReference>
<evidence type="ECO:0000313" key="19">
    <source>
        <dbReference type="EMBL" id="BAP94430.1"/>
    </source>
</evidence>
<reference evidence="19 27" key="1">
    <citation type="submission" date="2013-06" db="EMBL/GenBank/DDBJ databases">
        <title>Genome-wide analysis of Epstein-Barr virus(EBV) integration and strain in C666-1 and Raji.</title>
        <authorList>
            <person name="Yu Z.Y."/>
            <person name="Xiao K."/>
        </authorList>
    </citation>
    <scope>NUCLEOTIDE SEQUENCE [LARGE SCALE GENOMIC DNA]</scope>
    <source>
        <strain evidence="19">1 LGY-Raji</strain>
    </source>
</reference>
<dbReference type="InterPro" id="IPR004286">
    <property type="entry name" value="Herpes_UL16/UL94"/>
</dbReference>
<dbReference type="EMBL" id="MG298831">
    <property type="protein sequence ID" value="AWG88067.1"/>
    <property type="molecule type" value="Genomic_DNA"/>
</dbReference>
<reference evidence="20" key="4">
    <citation type="submission" date="2015-02" db="EMBL/GenBank/DDBJ databases">
        <authorList>
            <person name="Grayson E Nicholas"/>
        </authorList>
    </citation>
    <scope>NUCLEOTIDE SEQUENCE</scope>
    <source>
        <strain evidence="22">AFB1</strain>
        <strain evidence="20">PLCL-TRL1-post</strain>
        <strain evidence="21">PLCL-TRL1-pre</strain>
        <strain evidence="24">SLCL-1.04</strain>
        <strain evidence="23">SLCL-1.18</strain>
        <strain evidence="25">SLCL-2.15</strain>
    </source>
</reference>
<gene>
    <name evidence="6" type="primary">BGLF2</name>
</gene>
<evidence type="ECO:0000313" key="17">
    <source>
        <dbReference type="EMBL" id="AWG90530.1"/>
    </source>
</evidence>
<dbReference type="Proteomes" id="UP000273386">
    <property type="component" value="Segment"/>
</dbReference>
<evidence type="ECO:0000313" key="16">
    <source>
        <dbReference type="EMBL" id="AWG88884.1"/>
    </source>
</evidence>
<protein>
    <submittedName>
        <fullName evidence="7 15">BGLF2</fullName>
    </submittedName>
    <submittedName>
        <fullName evidence="6">Tegument protein</fullName>
    </submittedName>
</protein>
<evidence type="ECO:0000313" key="11">
    <source>
        <dbReference type="EMBL" id="AKA28771.1"/>
    </source>
</evidence>
<dbReference type="EMBL" id="KP968261">
    <property type="protein sequence ID" value="AKA28624.1"/>
    <property type="molecule type" value="Genomic_DNA"/>
</dbReference>
<dbReference type="Proteomes" id="UP000268420">
    <property type="component" value="Segment"/>
</dbReference>
<evidence type="ECO:0000256" key="4">
    <source>
        <dbReference type="ARBA" id="ARBA00022921"/>
    </source>
</evidence>
<dbReference type="Proteomes" id="UP000277544">
    <property type="component" value="Segment"/>
</dbReference>
<organismHost>
    <name type="scientific">Homo sapiens</name>
    <name type="common">Human</name>
    <dbReference type="NCBI Taxonomy" id="9606"/>
</organismHost>
<evidence type="ECO:0000313" key="22">
    <source>
        <dbReference type="EMBL" id="CEQ34616.1"/>
    </source>
</evidence>
<keyword evidence="3" id="KW-0946">Virion</keyword>
<dbReference type="EMBL" id="MG298843">
    <property type="protein sequence ID" value="AWG88884.1"/>
    <property type="molecule type" value="Genomic_DNA"/>
</dbReference>
<reference evidence="6 26" key="2">
    <citation type="submission" date="2013-09" db="EMBL/GenBank/DDBJ databases">
        <title>Permissive enhancer elements in EBV's chromatin regulate the expression of BZLF1 target genes revealing a global transcriptional function of BMRF1.</title>
        <authorList>
            <person name="Anne W."/>
            <person name="Marisa S."/>
            <person name="Alexander B."/>
            <person name="Tobias S."/>
            <person name="Wolfgang H."/>
        </authorList>
    </citation>
    <scope>NUCLEOTIDE SEQUENCE [LARGE SCALE GENOMIC DNA]</scope>
    <source>
        <strain evidence="6">Raji</strain>
    </source>
</reference>
<dbReference type="Proteomes" id="UP000103620">
    <property type="component" value="Segment"/>
</dbReference>
<evidence type="ECO:0000313" key="24">
    <source>
        <dbReference type="EMBL" id="CEQ37242.1"/>
    </source>
</evidence>
<dbReference type="EMBL" id="MH883757">
    <property type="protein sequence ID" value="AXY92371.1"/>
    <property type="molecule type" value="Genomic_DNA"/>
</dbReference>
<reference evidence="7" key="3">
    <citation type="journal article" date="2015" name="Sci. Rep.">
        <title>Epstein-Barr virus from Burkitt Lymphoma biopsies from Africa and South America share novel LMP-1 promoter and gene variations.</title>
        <authorList>
            <person name="Lei H."/>
            <person name="Li T."/>
            <person name="Li B."/>
            <person name="Tsai S."/>
            <person name="Biggar R.J."/>
            <person name="Nkrumah F."/>
            <person name="Neequaye J."/>
            <person name="Gutierrez M."/>
            <person name="Epelman S."/>
            <person name="Mbulaiteye S.M."/>
            <person name="Bhatia K."/>
            <person name="Lo S.C."/>
        </authorList>
    </citation>
    <scope>NUCLEOTIDE SEQUENCE</scope>
    <source>
        <strain evidence="7">CCH</strain>
        <strain evidence="12">H002213</strain>
        <strain evidence="10">H018436D</strain>
        <strain evidence="13">H03753A</strain>
        <strain evidence="11">H058015C</strain>
        <strain evidence="9">HU11393</strain>
        <strain evidence="8">SCL</strain>
        <strain evidence="14">VA</strain>
    </source>
</reference>
<dbReference type="Proteomes" id="UP000142932">
    <property type="component" value="Segment"/>
</dbReference>
<proteinExistence type="inferred from homology"/>
<evidence type="ECO:0000313" key="6">
    <source>
        <dbReference type="EMBL" id="AIM62228.1"/>
    </source>
</evidence>
<dbReference type="EMBL" id="KR063342">
    <property type="protein sequence ID" value="ALQ28313.1"/>
    <property type="molecule type" value="Genomic_DNA"/>
</dbReference>
<keyword evidence="4" id="KW-0426">Late protein</keyword>
<keyword evidence="2" id="KW-0920">Virion tegument</keyword>
<dbReference type="Pfam" id="PF03044">
    <property type="entry name" value="Herpes_UL16"/>
    <property type="match status" value="1"/>
</dbReference>
<dbReference type="GO" id="GO:0044423">
    <property type="term" value="C:virion component"/>
    <property type="evidence" value="ECO:0007669"/>
    <property type="project" value="UniProtKB-KW"/>
</dbReference>
<evidence type="ECO:0000313" key="26">
    <source>
        <dbReference type="Proteomes" id="UP000103620"/>
    </source>
</evidence>
<evidence type="ECO:0000313" key="20">
    <source>
        <dbReference type="EMBL" id="CEQ32623.1"/>
    </source>
</evidence>
<reference evidence="18" key="6">
    <citation type="journal article" date="2018" name="J. Virol.">
        <title>Sequence variation of Epstein-Barr virus: viral types, geography, codon usage and diseases.</title>
        <authorList>
            <person name="Correia S."/>
            <person name="Bridges R."/>
            <person name="Wegner F."/>
            <person name="Venturini C."/>
            <person name="Palser A."/>
            <person name="Middeldorp J.M."/>
            <person name="Cohen J.I."/>
            <person name="Lorenzetti M.A."/>
            <person name="Bassano I."/>
            <person name="White R.E."/>
            <person name="Kellam P."/>
            <person name="Breuer J."/>
            <person name="Farrell P.J."/>
        </authorList>
    </citation>
    <scope>NUCLEOTIDE SEQUENCE</scope>
    <source>
        <strain evidence="18">Ebv8</strain>
    </source>
</reference>
<evidence type="ECO:0000256" key="5">
    <source>
        <dbReference type="ARBA" id="ARBA00023200"/>
    </source>
</evidence>
<dbReference type="EMBL" id="KP968263">
    <property type="protein sequence ID" value="AKA28771.1"/>
    <property type="molecule type" value="Genomic_DNA"/>
</dbReference>
<evidence type="ECO:0000313" key="10">
    <source>
        <dbReference type="EMBL" id="AKA28698.1"/>
    </source>
</evidence>
<dbReference type="EMBL" id="LN824207">
    <property type="protein sequence ID" value="CEQ32705.1"/>
    <property type="molecule type" value="Genomic_DNA"/>
</dbReference>
<dbReference type="EMBL" id="LN827563">
    <property type="protein sequence ID" value="CEQ35352.1"/>
    <property type="molecule type" value="Genomic_DNA"/>
</dbReference>
<evidence type="ECO:0000313" key="15">
    <source>
        <dbReference type="EMBL" id="AWG88067.1"/>
    </source>
</evidence>
<dbReference type="EMBL" id="KP968257">
    <property type="protein sequence ID" value="AKA28341.1"/>
    <property type="molecule type" value="Genomic_DNA"/>
</dbReference>
<evidence type="ECO:0000256" key="2">
    <source>
        <dbReference type="ARBA" id="ARBA00022580"/>
    </source>
</evidence>
<evidence type="ECO:0000313" key="21">
    <source>
        <dbReference type="EMBL" id="CEQ32705.1"/>
    </source>
</evidence>
<evidence type="ECO:0000256" key="3">
    <source>
        <dbReference type="ARBA" id="ARBA00022844"/>
    </source>
</evidence>
<evidence type="ECO:0000313" key="8">
    <source>
        <dbReference type="EMBL" id="AKA28481.1"/>
    </source>
</evidence>
<dbReference type="EMBL" id="KP968264">
    <property type="protein sequence ID" value="AKA28844.1"/>
    <property type="molecule type" value="Genomic_DNA"/>
</dbReference>
<dbReference type="EMBL" id="LN827591">
    <property type="protein sequence ID" value="CEQ37739.1"/>
    <property type="molecule type" value="Genomic_DNA"/>
</dbReference>
<evidence type="ECO:0000313" key="23">
    <source>
        <dbReference type="EMBL" id="CEQ35352.1"/>
    </source>
</evidence>
<dbReference type="Proteomes" id="UP000276912">
    <property type="component" value="Segment"/>
</dbReference>
<dbReference type="EMBL" id="AB828191">
    <property type="protein sequence ID" value="BAP94430.1"/>
    <property type="molecule type" value="Genomic_DNA"/>
</dbReference>
<dbReference type="EMBL" id="KP968259">
    <property type="protein sequence ID" value="AKA28481.1"/>
    <property type="molecule type" value="Genomic_DNA"/>
</dbReference>
<dbReference type="EMBL" id="LN827554">
    <property type="protein sequence ID" value="CEQ34616.1"/>
    <property type="molecule type" value="Genomic_DNA"/>
</dbReference>
<dbReference type="EMBL" id="LN824206">
    <property type="protein sequence ID" value="CEQ32623.1"/>
    <property type="molecule type" value="Genomic_DNA"/>
</dbReference>
<evidence type="ECO:0000313" key="12">
    <source>
        <dbReference type="EMBL" id="AKA28844.1"/>
    </source>
</evidence>
<evidence type="ECO:0000256" key="1">
    <source>
        <dbReference type="ARBA" id="ARBA00022562"/>
    </source>
</evidence>
<evidence type="ECO:0000313" key="25">
    <source>
        <dbReference type="EMBL" id="CEQ37739.1"/>
    </source>
</evidence>
<evidence type="ECO:0000313" key="18">
    <source>
        <dbReference type="EMBL" id="AXY92371.1"/>
    </source>
</evidence>
<sequence>MASAANSSREQLRKFLNKECLWVLSDASTPQMKVYTATTAVSAVYVPQIAGPPKTYMNVTLIVLKPKKKPTYVTVYINGTLATVARPEVLFTKAVQGPHSLTLMYFGVFSDAVGEAVPVEIRGNPVVTCTDLTTAHVFTTSTAVKTVEELQDITPSEIIPLGRGGAWYAEGALYMFFVNMDMLMCCPNMPTFPSLTHFINLLTRCDNGECVTCYGAGAHVNILRGWTEDDSPGTSGTCPCLLPCTALNNDYVPITGHRALLGLMFKPEDASFVVGLRFNPPKMHPDMSRVLQGVLANGKEVPCTAQPWTLLRFSDLYSRAMLYNCQVLKRQVLHSY</sequence>
<dbReference type="EMBL" id="KP968262">
    <property type="protein sequence ID" value="AKA28698.1"/>
    <property type="molecule type" value="Genomic_DNA"/>
</dbReference>
<accession>A0A0A7DKB8</accession>
<reference evidence="15" key="5">
    <citation type="submission" date="2017-10" db="EMBL/GenBank/DDBJ databases">
        <title>Epstein Barr virus genome variation.</title>
        <authorList>
            <person name="Palser A."/>
            <person name="Wegner F."/>
            <person name="Bridges R."/>
            <person name="Correia S."/>
            <person name="Elgueta Karstegl C."/>
            <person name="Venturini C."/>
            <person name="Middeldorp J."/>
            <person name="Cohen J.I."/>
            <person name="Hildesheim A."/>
            <person name="Breuer J."/>
            <person name="White R.E."/>
            <person name="Kellam P."/>
            <person name="Farrell P.J."/>
        </authorList>
    </citation>
    <scope>NUCLEOTIDE SEQUENCE</scope>
    <source>
        <strain evidence="15">GK_BL16</strain>
        <strain evidence="16">GK_RUDU</strain>
        <strain evidence="17">JC_037</strain>
    </source>
</reference>
<keyword evidence="1" id="KW-1048">Host nucleus</keyword>
<organism evidence="6 26">
    <name type="scientific">Epstein-Barr virus (strain GD1)</name>
    <name type="common">HHV-4</name>
    <name type="synonym">Human gammaherpesvirus 4</name>
    <dbReference type="NCBI Taxonomy" id="10376"/>
    <lineage>
        <taxon>Viruses</taxon>
        <taxon>Duplodnaviria</taxon>
        <taxon>Heunggongvirae</taxon>
        <taxon>Peploviricota</taxon>
        <taxon>Herviviricetes</taxon>
        <taxon>Herpesvirales</taxon>
        <taxon>Orthoherpesviridae</taxon>
        <taxon>Gammaherpesvirinae</taxon>
        <taxon>Lymphocryptovirus</taxon>
        <taxon>Lymphocryptovirus humangamma4</taxon>
    </lineage>
</organism>
<evidence type="ECO:0000313" key="14">
    <source>
        <dbReference type="EMBL" id="ALQ28646.1"/>
    </source>
</evidence>
<evidence type="ECO:0000313" key="7">
    <source>
        <dbReference type="EMBL" id="AKA28341.1"/>
    </source>
</evidence>
<evidence type="ECO:0000313" key="9">
    <source>
        <dbReference type="EMBL" id="AKA28624.1"/>
    </source>
</evidence>
<dbReference type="HAMAP" id="MF_04039">
    <property type="entry name" value="HSV_CEP2"/>
    <property type="match status" value="1"/>
</dbReference>
<dbReference type="EMBL" id="KT001102">
    <property type="protein sequence ID" value="ALQ28646.1"/>
    <property type="molecule type" value="Genomic_DNA"/>
</dbReference>
<dbReference type="EMBL" id="LN827585">
    <property type="protein sequence ID" value="CEQ37242.1"/>
    <property type="molecule type" value="Genomic_DNA"/>
</dbReference>
<dbReference type="Proteomes" id="UP000279232">
    <property type="component" value="Segment"/>
</dbReference>
<evidence type="ECO:0000313" key="13">
    <source>
        <dbReference type="EMBL" id="ALQ28313.1"/>
    </source>
</evidence>
<dbReference type="Proteomes" id="UP000271437">
    <property type="component" value="Segment"/>
</dbReference>
<dbReference type="EMBL" id="KF717093">
    <property type="protein sequence ID" value="AIM62228.1"/>
    <property type="molecule type" value="Genomic_DNA"/>
</dbReference>
<evidence type="ECO:0000313" key="27">
    <source>
        <dbReference type="Proteomes" id="UP000142932"/>
    </source>
</evidence>
<keyword evidence="5" id="KW-1035">Host cytoplasm</keyword>
<name>A0A0A7DKB8_EBVG</name>